<comment type="caution">
    <text evidence="1">The sequence shown here is derived from an EMBL/GenBank/DDBJ whole genome shotgun (WGS) entry which is preliminary data.</text>
</comment>
<sequence>MDCLYRYMSNHMYIQITGQISTEGAKVVPHYQSSNYGFTLLLKHTKDRLKVGHPFRSLSRKNIAILVLVEEEPYHLRQMPLQTPTGGTTVQVGLAGFV</sequence>
<gene>
    <name evidence="1" type="ORF">HUJ06_029056</name>
</gene>
<organism evidence="1 2">
    <name type="scientific">Nelumbo nucifera</name>
    <name type="common">Sacred lotus</name>
    <dbReference type="NCBI Taxonomy" id="4432"/>
    <lineage>
        <taxon>Eukaryota</taxon>
        <taxon>Viridiplantae</taxon>
        <taxon>Streptophyta</taxon>
        <taxon>Embryophyta</taxon>
        <taxon>Tracheophyta</taxon>
        <taxon>Spermatophyta</taxon>
        <taxon>Magnoliopsida</taxon>
        <taxon>Proteales</taxon>
        <taxon>Nelumbonaceae</taxon>
        <taxon>Nelumbo</taxon>
    </lineage>
</organism>
<reference evidence="1 2" key="1">
    <citation type="journal article" date="2020" name="Mol. Biol. Evol.">
        <title>Distinct Expression and Methylation Patterns for Genes with Different Fates following a Single Whole-Genome Duplication in Flowering Plants.</title>
        <authorList>
            <person name="Shi T."/>
            <person name="Rahmani R.S."/>
            <person name="Gugger P.F."/>
            <person name="Wang M."/>
            <person name="Li H."/>
            <person name="Zhang Y."/>
            <person name="Li Z."/>
            <person name="Wang Q."/>
            <person name="Van de Peer Y."/>
            <person name="Marchal K."/>
            <person name="Chen J."/>
        </authorList>
    </citation>
    <scope>NUCLEOTIDE SEQUENCE [LARGE SCALE GENOMIC DNA]</scope>
    <source>
        <tissue evidence="1">Leaf</tissue>
    </source>
</reference>
<dbReference type="AlphaFoldDB" id="A0A822YDM9"/>
<accession>A0A822YDM9</accession>
<keyword evidence="2" id="KW-1185">Reference proteome</keyword>
<dbReference type="Proteomes" id="UP000607653">
    <property type="component" value="Unassembled WGS sequence"/>
</dbReference>
<protein>
    <submittedName>
        <fullName evidence="1">Uncharacterized protein</fullName>
    </submittedName>
</protein>
<evidence type="ECO:0000313" key="1">
    <source>
        <dbReference type="EMBL" id="DAD27588.1"/>
    </source>
</evidence>
<evidence type="ECO:0000313" key="2">
    <source>
        <dbReference type="Proteomes" id="UP000607653"/>
    </source>
</evidence>
<proteinExistence type="predicted"/>
<name>A0A822YDM9_NELNU</name>
<dbReference type="EMBL" id="DUZY01000002">
    <property type="protein sequence ID" value="DAD27588.1"/>
    <property type="molecule type" value="Genomic_DNA"/>
</dbReference>